<dbReference type="OrthoDB" id="9802241at2"/>
<dbReference type="InterPro" id="IPR022644">
    <property type="entry name" value="De-COase2_N"/>
</dbReference>
<dbReference type="PRINTS" id="PR01179">
    <property type="entry name" value="ODADCRBXLASE"/>
</dbReference>
<name>U3U8X7_9GAMM</name>
<dbReference type="KEGG" id="hhs:HHS_01480"/>
<dbReference type="Pfam" id="PF00278">
    <property type="entry name" value="Orn_DAP_Arg_deC"/>
    <property type="match status" value="1"/>
</dbReference>
<feature type="binding site" evidence="5">
    <location>
        <position position="377"/>
    </location>
    <ligand>
        <name>pyridoxal 5'-phosphate</name>
        <dbReference type="ChEBI" id="CHEBI:597326"/>
    </ligand>
</feature>
<dbReference type="PANTHER" id="PTHR43727">
    <property type="entry name" value="DIAMINOPIMELATE DECARBOXYLASE"/>
    <property type="match status" value="1"/>
</dbReference>
<evidence type="ECO:0000256" key="5">
    <source>
        <dbReference type="HAMAP-Rule" id="MF_02120"/>
    </source>
</evidence>
<dbReference type="eggNOG" id="COG0019">
    <property type="taxonomic scope" value="Bacteria"/>
</dbReference>
<dbReference type="HAMAP" id="MF_02120">
    <property type="entry name" value="LysA"/>
    <property type="match status" value="1"/>
</dbReference>
<dbReference type="KEGG" id="pck:BMSBPS_0611"/>
<feature type="binding site" evidence="5">
    <location>
        <position position="225"/>
    </location>
    <ligand>
        <name>pyridoxal 5'-phosphate</name>
        <dbReference type="ChEBI" id="CHEBI:597326"/>
    </ligand>
</feature>
<keyword evidence="2 5" id="KW-0210">Decarboxylase</keyword>
<keyword evidence="10" id="KW-1185">Reference proteome</keyword>
<comment type="cofactor">
    <cofactor evidence="1 5 7 8">
        <name>pyridoxal 5'-phosphate</name>
        <dbReference type="ChEBI" id="CHEBI:597326"/>
    </cofactor>
</comment>
<dbReference type="InterPro" id="IPR009006">
    <property type="entry name" value="Ala_racemase/Decarboxylase_C"/>
</dbReference>
<feature type="binding site" evidence="5">
    <location>
        <position position="305"/>
    </location>
    <ligand>
        <name>substrate</name>
    </ligand>
</feature>
<dbReference type="PATRIC" id="fig|1235990.3.peg.149"/>
<dbReference type="InterPro" id="IPR000183">
    <property type="entry name" value="Orn/DAP/Arg_de-COase"/>
</dbReference>
<sequence length="424" mass="47531">MPYALNDSKTALNTSNLIQLAMYYKSPFWVYDAAIIQKRIEQLRDFDIVRFAQKACSNIHILRLMKTAGVKVDSVSLGEIERALTAGYKPGGEDIMFTADVIDEVTLIRVAELNIPVNAGSIDMLDQLGRISPGHTVWLRVNPGFGHGHSCKTNTGGENSKHGIWHADLLQAMRIIQRYRLRLVGLHMHIGSGVDYIHLKKVCNAMVEQVISLNQDLEVISAGGGLSIPYRFWEQQIDIKHYFELWNHAKKRISKHLGHLVKLEIEPGRFLVAESGVLVSQVRAVKQMGSRNFVIVDTGFSDLIRPSMYGSYHHISVLRADGHTLDENPMLIDSIVAGPLCESGDVFTQLENGELETRLLPAVKVGDYLVFHDTGAYGASMSSNYNSRPLIPEVLFKNGQISEIRRAQTIHELLKLEFKKDISF</sequence>
<dbReference type="RefSeq" id="WP_022564137.1">
    <property type="nucleotide sequence ID" value="NZ_CP010907.1"/>
</dbReference>
<dbReference type="InterPro" id="IPR002986">
    <property type="entry name" value="DAP_deCOOHase_LysA"/>
</dbReference>
<dbReference type="Proteomes" id="UP000016900">
    <property type="component" value="Chromosome"/>
</dbReference>
<dbReference type="STRING" id="1235990.BMSBPS_0611"/>
<accession>U3U8X7</accession>
<dbReference type="GO" id="GO:0030170">
    <property type="term" value="F:pyridoxal phosphate binding"/>
    <property type="evidence" value="ECO:0007669"/>
    <property type="project" value="UniProtKB-UniRule"/>
</dbReference>
<feature type="binding site" evidence="5">
    <location>
        <position position="342"/>
    </location>
    <ligand>
        <name>substrate</name>
    </ligand>
</feature>
<comment type="similarity">
    <text evidence="5">Belongs to the Orn/Lys/Arg decarboxylase class-II family. LysA subfamily.</text>
</comment>
<evidence type="ECO:0000256" key="8">
    <source>
        <dbReference type="RuleBase" id="RU003738"/>
    </source>
</evidence>
<dbReference type="Pfam" id="PF02784">
    <property type="entry name" value="Orn_Arg_deC_N"/>
    <property type="match status" value="1"/>
</dbReference>
<comment type="subunit">
    <text evidence="5">Homodimer.</text>
</comment>
<feature type="binding site" evidence="5">
    <location>
        <position position="269"/>
    </location>
    <ligand>
        <name>substrate</name>
    </ligand>
</feature>
<dbReference type="PRINTS" id="PR01181">
    <property type="entry name" value="DAPDCRBXLASE"/>
</dbReference>
<dbReference type="PROSITE" id="PS00879">
    <property type="entry name" value="ODR_DC_2_2"/>
    <property type="match status" value="1"/>
</dbReference>
<dbReference type="InterPro" id="IPR022653">
    <property type="entry name" value="De-COase2_pyr-phos_BS"/>
</dbReference>
<reference evidence="9 10" key="1">
    <citation type="submission" date="2012-10" db="EMBL/GenBank/DDBJ databases">
        <title>Genome sequence of the symbiont of the pentatomidae stink bug Halyomorpha halys.</title>
        <authorList>
            <person name="Kobayashi H."/>
            <person name="Fujii-Muramatsu R."/>
            <person name="Takeishi K."/>
            <person name="Noda H."/>
        </authorList>
    </citation>
    <scope>NUCLEOTIDE SEQUENCE [LARGE SCALE GENOMIC DNA]</scope>
</reference>
<dbReference type="SUPFAM" id="SSF50621">
    <property type="entry name" value="Alanine racemase C-terminal domain-like"/>
    <property type="match status" value="1"/>
</dbReference>
<dbReference type="EMBL" id="AP012554">
    <property type="protein sequence ID" value="BAO00118.1"/>
    <property type="molecule type" value="Genomic_DNA"/>
</dbReference>
<feature type="binding site" evidence="5">
    <location>
        <begin position="266"/>
        <end position="269"/>
    </location>
    <ligand>
        <name>pyridoxal 5'-phosphate</name>
        <dbReference type="ChEBI" id="CHEBI:597326"/>
    </ligand>
</feature>
<dbReference type="GO" id="GO:0009089">
    <property type="term" value="P:lysine biosynthetic process via diaminopimelate"/>
    <property type="evidence" value="ECO:0007669"/>
    <property type="project" value="UniProtKB-UniRule"/>
</dbReference>
<evidence type="ECO:0000313" key="9">
    <source>
        <dbReference type="EMBL" id="BAO00118.1"/>
    </source>
</evidence>
<feature type="modified residue" description="N6-(pyridoxal phosphate)lysine" evidence="5 7">
    <location>
        <position position="54"/>
    </location>
</feature>
<keyword evidence="5" id="KW-0028">Amino-acid biosynthesis</keyword>
<gene>
    <name evidence="5 9" type="primary">lysA</name>
    <name evidence="9" type="ORF">HHS_01480</name>
</gene>
<dbReference type="AlphaFoldDB" id="U3U8X7"/>
<evidence type="ECO:0000256" key="2">
    <source>
        <dbReference type="ARBA" id="ARBA00022793"/>
    </source>
</evidence>
<dbReference type="InterPro" id="IPR029066">
    <property type="entry name" value="PLP-binding_barrel"/>
</dbReference>
<dbReference type="CDD" id="cd06828">
    <property type="entry name" value="PLPDE_III_DapDC"/>
    <property type="match status" value="1"/>
</dbReference>
<evidence type="ECO:0000256" key="6">
    <source>
        <dbReference type="NCBIfam" id="TIGR01048"/>
    </source>
</evidence>
<comment type="pathway">
    <text evidence="5 8">Amino-acid biosynthesis; L-lysine biosynthesis via DAP pathway; L-lysine from DL-2,6-diaminopimelate: step 1/1.</text>
</comment>
<keyword evidence="3 5" id="KW-0663">Pyridoxal phosphate</keyword>
<dbReference type="Gene3D" id="2.40.37.10">
    <property type="entry name" value="Lyase, Ornithine Decarboxylase, Chain A, domain 1"/>
    <property type="match status" value="1"/>
</dbReference>
<dbReference type="GO" id="GO:0008836">
    <property type="term" value="F:diaminopimelate decarboxylase activity"/>
    <property type="evidence" value="ECO:0007669"/>
    <property type="project" value="UniProtKB-UniRule"/>
</dbReference>
<evidence type="ECO:0000256" key="3">
    <source>
        <dbReference type="ARBA" id="ARBA00022898"/>
    </source>
</evidence>
<dbReference type="PANTHER" id="PTHR43727:SF2">
    <property type="entry name" value="GROUP IV DECARBOXYLASE"/>
    <property type="match status" value="1"/>
</dbReference>
<organism evidence="9 10">
    <name type="scientific">Candidatus Pantoea carbekii</name>
    <dbReference type="NCBI Taxonomy" id="1235990"/>
    <lineage>
        <taxon>Bacteria</taxon>
        <taxon>Pseudomonadati</taxon>
        <taxon>Pseudomonadota</taxon>
        <taxon>Gammaproteobacteria</taxon>
        <taxon>Enterobacterales</taxon>
        <taxon>Erwiniaceae</taxon>
        <taxon>Pantoea</taxon>
    </lineage>
</organism>
<dbReference type="Gene3D" id="3.20.20.10">
    <property type="entry name" value="Alanine racemase"/>
    <property type="match status" value="1"/>
</dbReference>
<dbReference type="SUPFAM" id="SSF51419">
    <property type="entry name" value="PLP-binding barrel"/>
    <property type="match status" value="1"/>
</dbReference>
<protein>
    <recommendedName>
        <fullName evidence="5 6">Diaminopimelate decarboxylase</fullName>
        <shortName evidence="5">DAP decarboxylase</shortName>
        <shortName evidence="5">DAPDC</shortName>
        <ecNumber evidence="5 6">4.1.1.20</ecNumber>
    </recommendedName>
</protein>
<evidence type="ECO:0000256" key="4">
    <source>
        <dbReference type="ARBA" id="ARBA00023239"/>
    </source>
</evidence>
<dbReference type="PROSITE" id="PS00878">
    <property type="entry name" value="ODR_DC_2_1"/>
    <property type="match status" value="1"/>
</dbReference>
<feature type="binding site" evidence="5">
    <location>
        <position position="377"/>
    </location>
    <ligand>
        <name>substrate</name>
    </ligand>
</feature>
<keyword evidence="4 5" id="KW-0456">Lyase</keyword>
<feature type="binding site" evidence="5">
    <location>
        <position position="309"/>
    </location>
    <ligand>
        <name>substrate</name>
    </ligand>
</feature>
<feature type="active site" description="Proton donor" evidence="7">
    <location>
        <position position="341"/>
    </location>
</feature>
<evidence type="ECO:0000256" key="1">
    <source>
        <dbReference type="ARBA" id="ARBA00001933"/>
    </source>
</evidence>
<evidence type="ECO:0000256" key="7">
    <source>
        <dbReference type="PIRSR" id="PIRSR600183-50"/>
    </source>
</evidence>
<dbReference type="InterPro" id="IPR022657">
    <property type="entry name" value="De-COase2_CS"/>
</dbReference>
<dbReference type="UniPathway" id="UPA00034">
    <property type="reaction ID" value="UER00027"/>
</dbReference>
<comment type="catalytic activity">
    <reaction evidence="5 8">
        <text>meso-2,6-diaminopimelate + H(+) = L-lysine + CO2</text>
        <dbReference type="Rhea" id="RHEA:15101"/>
        <dbReference type="ChEBI" id="CHEBI:15378"/>
        <dbReference type="ChEBI" id="CHEBI:16526"/>
        <dbReference type="ChEBI" id="CHEBI:32551"/>
        <dbReference type="ChEBI" id="CHEBI:57791"/>
        <dbReference type="EC" id="4.1.1.20"/>
    </reaction>
</comment>
<evidence type="ECO:0000313" key="10">
    <source>
        <dbReference type="Proteomes" id="UP000016900"/>
    </source>
</evidence>
<dbReference type="NCBIfam" id="TIGR01048">
    <property type="entry name" value="lysA"/>
    <property type="match status" value="1"/>
</dbReference>
<keyword evidence="5 8" id="KW-0457">Lysine biosynthesis</keyword>
<comment type="function">
    <text evidence="5">Specifically catalyzes the decarboxylation of meso-diaminopimelate (meso-DAP) to L-lysine.</text>
</comment>
<dbReference type="InterPro" id="IPR022643">
    <property type="entry name" value="De-COase2_C"/>
</dbReference>
<proteinExistence type="inferred from homology"/>
<dbReference type="EC" id="4.1.1.20" evidence="5 6"/>